<keyword evidence="2" id="KW-0732">Signal</keyword>
<feature type="region of interest" description="Disordered" evidence="1">
    <location>
        <begin position="126"/>
        <end position="207"/>
    </location>
</feature>
<dbReference type="InterPro" id="IPR035940">
    <property type="entry name" value="CAP_sf"/>
</dbReference>
<feature type="signal peptide" evidence="2">
    <location>
        <begin position="1"/>
        <end position="23"/>
    </location>
</feature>
<gene>
    <name evidence="4" type="ORF">GYMLUDRAFT_76469</name>
</gene>
<sequence length="345" mass="37194">MAPLYSFLFLASLSLSALPEALSDPHPVRFRPNSFDHRRHWKRSLNRIRKLGDLDANLDDLPTPTTSPDPFKPTQAPDDSARELHERAQGFTLSTSWSTSWGSGDGNGNGIPFSWSGLPFQSGGWGTTWSTQWTSSPTEASAAATPASSDNGSGGDSGSGSGLSYNDHGDWSTTWESYGSATGAPDPAVTNHDGDGTHGSDTGNLGVQEYLDSHNSVRSQFNVGGLQWNNTLAAVAQQWSNKCNFEHSNGAMGPYGENIAAGTGNYNITTALGDWAAEASQYNPRNPQYSHFTQMVWKDTTQVGCAVQTCDGIFQSDYGPAQFYTCEYYPQGNIIGQFSENVMTN</sequence>
<dbReference type="SMART" id="SM00198">
    <property type="entry name" value="SCP"/>
    <property type="match status" value="1"/>
</dbReference>
<feature type="compositionally biased region" description="Polar residues" evidence="1">
    <location>
        <begin position="171"/>
        <end position="180"/>
    </location>
</feature>
<feature type="chain" id="PRO_5002207831" description="SCP domain-containing protein" evidence="2">
    <location>
        <begin position="24"/>
        <end position="345"/>
    </location>
</feature>
<keyword evidence="5" id="KW-1185">Reference proteome</keyword>
<evidence type="ECO:0000259" key="3">
    <source>
        <dbReference type="SMART" id="SM00198"/>
    </source>
</evidence>
<dbReference type="InterPro" id="IPR001283">
    <property type="entry name" value="CRISP-related"/>
</dbReference>
<dbReference type="OrthoDB" id="337038at2759"/>
<dbReference type="Proteomes" id="UP000053593">
    <property type="component" value="Unassembled WGS sequence"/>
</dbReference>
<protein>
    <recommendedName>
        <fullName evidence="3">SCP domain-containing protein</fullName>
    </recommendedName>
</protein>
<evidence type="ECO:0000313" key="5">
    <source>
        <dbReference type="Proteomes" id="UP000053593"/>
    </source>
</evidence>
<accession>A0A0D0CBU9</accession>
<dbReference type="Gene3D" id="3.40.33.10">
    <property type="entry name" value="CAP"/>
    <property type="match status" value="1"/>
</dbReference>
<feature type="compositionally biased region" description="Low complexity" evidence="1">
    <location>
        <begin position="127"/>
        <end position="151"/>
    </location>
</feature>
<dbReference type="SUPFAM" id="SSF55797">
    <property type="entry name" value="PR-1-like"/>
    <property type="match status" value="1"/>
</dbReference>
<dbReference type="PRINTS" id="PR00837">
    <property type="entry name" value="V5TPXLIKE"/>
</dbReference>
<evidence type="ECO:0000313" key="4">
    <source>
        <dbReference type="EMBL" id="KIK55517.1"/>
    </source>
</evidence>
<proteinExistence type="predicted"/>
<feature type="compositionally biased region" description="Gly residues" evidence="1">
    <location>
        <begin position="152"/>
        <end position="161"/>
    </location>
</feature>
<dbReference type="Pfam" id="PF00188">
    <property type="entry name" value="CAP"/>
    <property type="match status" value="1"/>
</dbReference>
<dbReference type="HOGENOM" id="CLU_804237_0_0_1"/>
<feature type="region of interest" description="Disordered" evidence="1">
    <location>
        <begin position="55"/>
        <end position="81"/>
    </location>
</feature>
<dbReference type="AlphaFoldDB" id="A0A0D0CBU9"/>
<name>A0A0D0CBU9_9AGAR</name>
<evidence type="ECO:0000256" key="1">
    <source>
        <dbReference type="SAM" id="MobiDB-lite"/>
    </source>
</evidence>
<feature type="domain" description="SCP" evidence="3">
    <location>
        <begin position="205"/>
        <end position="336"/>
    </location>
</feature>
<organism evidence="4 5">
    <name type="scientific">Collybiopsis luxurians FD-317 M1</name>
    <dbReference type="NCBI Taxonomy" id="944289"/>
    <lineage>
        <taxon>Eukaryota</taxon>
        <taxon>Fungi</taxon>
        <taxon>Dikarya</taxon>
        <taxon>Basidiomycota</taxon>
        <taxon>Agaricomycotina</taxon>
        <taxon>Agaricomycetes</taxon>
        <taxon>Agaricomycetidae</taxon>
        <taxon>Agaricales</taxon>
        <taxon>Marasmiineae</taxon>
        <taxon>Omphalotaceae</taxon>
        <taxon>Collybiopsis</taxon>
        <taxon>Collybiopsis luxurians</taxon>
    </lineage>
</organism>
<dbReference type="PANTHER" id="PTHR10334">
    <property type="entry name" value="CYSTEINE-RICH SECRETORY PROTEIN-RELATED"/>
    <property type="match status" value="1"/>
</dbReference>
<reference evidence="4 5" key="1">
    <citation type="submission" date="2014-04" db="EMBL/GenBank/DDBJ databases">
        <title>Evolutionary Origins and Diversification of the Mycorrhizal Mutualists.</title>
        <authorList>
            <consortium name="DOE Joint Genome Institute"/>
            <consortium name="Mycorrhizal Genomics Consortium"/>
            <person name="Kohler A."/>
            <person name="Kuo A."/>
            <person name="Nagy L.G."/>
            <person name="Floudas D."/>
            <person name="Copeland A."/>
            <person name="Barry K.W."/>
            <person name="Cichocki N."/>
            <person name="Veneault-Fourrey C."/>
            <person name="LaButti K."/>
            <person name="Lindquist E.A."/>
            <person name="Lipzen A."/>
            <person name="Lundell T."/>
            <person name="Morin E."/>
            <person name="Murat C."/>
            <person name="Riley R."/>
            <person name="Ohm R."/>
            <person name="Sun H."/>
            <person name="Tunlid A."/>
            <person name="Henrissat B."/>
            <person name="Grigoriev I.V."/>
            <person name="Hibbett D.S."/>
            <person name="Martin F."/>
        </authorList>
    </citation>
    <scope>NUCLEOTIDE SEQUENCE [LARGE SCALE GENOMIC DNA]</scope>
    <source>
        <strain evidence="4 5">FD-317 M1</strain>
    </source>
</reference>
<dbReference type="InterPro" id="IPR014044">
    <property type="entry name" value="CAP_dom"/>
</dbReference>
<evidence type="ECO:0000256" key="2">
    <source>
        <dbReference type="SAM" id="SignalP"/>
    </source>
</evidence>
<dbReference type="EMBL" id="KN834805">
    <property type="protein sequence ID" value="KIK55517.1"/>
    <property type="molecule type" value="Genomic_DNA"/>
</dbReference>